<protein>
    <submittedName>
        <fullName evidence="1">Uncharacterized protein</fullName>
    </submittedName>
</protein>
<sequence length="46" mass="4899">MEDGFAVDWTRGGCGRARPCTRFPAAEPDVPGVPTPRAIAERAALE</sequence>
<reference evidence="1 2" key="1">
    <citation type="submission" date="2023-07" db="EMBL/GenBank/DDBJ databases">
        <title>Sequencing the genomes of 1000 actinobacteria strains.</title>
        <authorList>
            <person name="Klenk H.-P."/>
        </authorList>
    </citation>
    <scope>NUCLEOTIDE SEQUENCE [LARGE SCALE GENOMIC DNA]</scope>
    <source>
        <strain evidence="1 2">DSM 45805</strain>
    </source>
</reference>
<keyword evidence="2" id="KW-1185">Reference proteome</keyword>
<dbReference type="RefSeq" id="WP_306989481.1">
    <property type="nucleotide sequence ID" value="NZ_JAUSUT010000001.1"/>
</dbReference>
<evidence type="ECO:0000313" key="1">
    <source>
        <dbReference type="EMBL" id="MDQ0377259.1"/>
    </source>
</evidence>
<proteinExistence type="predicted"/>
<gene>
    <name evidence="1" type="ORF">FB470_001253</name>
</gene>
<comment type="caution">
    <text evidence="1">The sequence shown here is derived from an EMBL/GenBank/DDBJ whole genome shotgun (WGS) entry which is preliminary data.</text>
</comment>
<dbReference type="EMBL" id="JAUSUT010000001">
    <property type="protein sequence ID" value="MDQ0377259.1"/>
    <property type="molecule type" value="Genomic_DNA"/>
</dbReference>
<dbReference type="Proteomes" id="UP001229651">
    <property type="component" value="Unassembled WGS sequence"/>
</dbReference>
<name>A0ABU0EQ18_9PSEU</name>
<evidence type="ECO:0000313" key="2">
    <source>
        <dbReference type="Proteomes" id="UP001229651"/>
    </source>
</evidence>
<accession>A0ABU0EQ18</accession>
<organism evidence="1 2">
    <name type="scientific">Amycolatopsis thermophila</name>
    <dbReference type="NCBI Taxonomy" id="206084"/>
    <lineage>
        <taxon>Bacteria</taxon>
        <taxon>Bacillati</taxon>
        <taxon>Actinomycetota</taxon>
        <taxon>Actinomycetes</taxon>
        <taxon>Pseudonocardiales</taxon>
        <taxon>Pseudonocardiaceae</taxon>
        <taxon>Amycolatopsis</taxon>
    </lineage>
</organism>